<keyword evidence="10" id="KW-1185">Reference proteome</keyword>
<organism evidence="9 10">
    <name type="scientific">Haliscomenobacter hydrossis (strain ATCC 27775 / DSM 1100 / LMG 10767 / O)</name>
    <dbReference type="NCBI Taxonomy" id="760192"/>
    <lineage>
        <taxon>Bacteria</taxon>
        <taxon>Pseudomonadati</taxon>
        <taxon>Bacteroidota</taxon>
        <taxon>Saprospiria</taxon>
        <taxon>Saprospirales</taxon>
        <taxon>Haliscomenobacteraceae</taxon>
        <taxon>Haliscomenobacter</taxon>
    </lineage>
</organism>
<dbReference type="Gene3D" id="3.40.50.2300">
    <property type="match status" value="1"/>
</dbReference>
<dbReference type="CDD" id="cd00082">
    <property type="entry name" value="HisKA"/>
    <property type="match status" value="1"/>
</dbReference>
<evidence type="ECO:0000256" key="4">
    <source>
        <dbReference type="PROSITE-ProRule" id="PRU00169"/>
    </source>
</evidence>
<dbReference type="Pfam" id="PF07495">
    <property type="entry name" value="Y_Y_Y"/>
    <property type="match status" value="1"/>
</dbReference>
<dbReference type="EC" id="2.7.13.3" evidence="2"/>
<dbReference type="KEGG" id="hhy:Halhy_2051"/>
<proteinExistence type="predicted"/>
<dbReference type="InterPro" id="IPR011110">
    <property type="entry name" value="Reg_prop"/>
</dbReference>
<dbReference type="InterPro" id="IPR003661">
    <property type="entry name" value="HisK_dim/P_dom"/>
</dbReference>
<feature type="domain" description="Response regulatory" evidence="7">
    <location>
        <begin position="1199"/>
        <end position="1316"/>
    </location>
</feature>
<feature type="domain" description="Histidine kinase" evidence="6">
    <location>
        <begin position="931"/>
        <end position="1148"/>
    </location>
</feature>
<dbReference type="eggNOG" id="COG2205">
    <property type="taxonomic scope" value="Bacteria"/>
</dbReference>
<name>F4KPI2_HALH1</name>
<dbReference type="PROSITE" id="PS50125">
    <property type="entry name" value="GUANYLATE_CYCLASE_2"/>
    <property type="match status" value="1"/>
</dbReference>
<dbReference type="InterPro" id="IPR036890">
    <property type="entry name" value="HATPase_C_sf"/>
</dbReference>
<dbReference type="InterPro" id="IPR029787">
    <property type="entry name" value="Nucleotide_cyclase"/>
</dbReference>
<dbReference type="eggNOG" id="COG0745">
    <property type="taxonomic scope" value="Bacteria"/>
</dbReference>
<dbReference type="Pfam" id="PF02518">
    <property type="entry name" value="HATPase_c"/>
    <property type="match status" value="1"/>
</dbReference>
<reference key="2">
    <citation type="submission" date="2011-04" db="EMBL/GenBank/DDBJ databases">
        <title>Complete sequence of chromosome of Haliscomenobacter hydrossis DSM 1100.</title>
        <authorList>
            <consortium name="US DOE Joint Genome Institute (JGI-PGF)"/>
            <person name="Lucas S."/>
            <person name="Han J."/>
            <person name="Lapidus A."/>
            <person name="Bruce D."/>
            <person name="Goodwin L."/>
            <person name="Pitluck S."/>
            <person name="Peters L."/>
            <person name="Kyrpides N."/>
            <person name="Mavromatis K."/>
            <person name="Ivanova N."/>
            <person name="Ovchinnikova G."/>
            <person name="Pagani I."/>
            <person name="Daligault H."/>
            <person name="Detter J.C."/>
            <person name="Han C."/>
            <person name="Land M."/>
            <person name="Hauser L."/>
            <person name="Markowitz V."/>
            <person name="Cheng J.-F."/>
            <person name="Hugenholtz P."/>
            <person name="Woyke T."/>
            <person name="Wu D."/>
            <person name="Verbarg S."/>
            <person name="Frueling A."/>
            <person name="Brambilla E."/>
            <person name="Klenk H.-P."/>
            <person name="Eisen J.A."/>
        </authorList>
    </citation>
    <scope>NUCLEOTIDE SEQUENCE</scope>
    <source>
        <strain>DSM 1100</strain>
    </source>
</reference>
<dbReference type="PANTHER" id="PTHR43547">
    <property type="entry name" value="TWO-COMPONENT HISTIDINE KINASE"/>
    <property type="match status" value="1"/>
</dbReference>
<dbReference type="InterPro" id="IPR011123">
    <property type="entry name" value="Y_Y_Y"/>
</dbReference>
<dbReference type="SUPFAM" id="SSF55874">
    <property type="entry name" value="ATPase domain of HSP90 chaperone/DNA topoisomerase II/histidine kinase"/>
    <property type="match status" value="1"/>
</dbReference>
<dbReference type="InterPro" id="IPR015943">
    <property type="entry name" value="WD40/YVTN_repeat-like_dom_sf"/>
</dbReference>
<dbReference type="HOGENOM" id="CLU_244170_0_0_10"/>
<dbReference type="PROSITE" id="PS50110">
    <property type="entry name" value="RESPONSE_REGULATORY"/>
    <property type="match status" value="1"/>
</dbReference>
<dbReference type="InterPro" id="IPR011006">
    <property type="entry name" value="CheY-like_superfamily"/>
</dbReference>
<dbReference type="InterPro" id="IPR013783">
    <property type="entry name" value="Ig-like_fold"/>
</dbReference>
<evidence type="ECO:0000256" key="5">
    <source>
        <dbReference type="SAM" id="Coils"/>
    </source>
</evidence>
<dbReference type="Gene3D" id="2.130.10.10">
    <property type="entry name" value="YVTN repeat-like/Quinoprotein amine dehydrogenase"/>
    <property type="match status" value="7"/>
</dbReference>
<dbReference type="Pfam" id="PF00512">
    <property type="entry name" value="HisKA"/>
    <property type="match status" value="1"/>
</dbReference>
<dbReference type="PRINTS" id="PR00344">
    <property type="entry name" value="BCTRLSENSOR"/>
</dbReference>
<dbReference type="InterPro" id="IPR036097">
    <property type="entry name" value="HisK_dim/P_sf"/>
</dbReference>
<dbReference type="STRING" id="760192.Halhy_2051"/>
<dbReference type="SUPFAM" id="SSF52172">
    <property type="entry name" value="CheY-like"/>
    <property type="match status" value="1"/>
</dbReference>
<dbReference type="GO" id="GO:0004016">
    <property type="term" value="F:adenylate cyclase activity"/>
    <property type="evidence" value="ECO:0007669"/>
    <property type="project" value="UniProtKB-ARBA"/>
</dbReference>
<dbReference type="Gene3D" id="2.60.40.10">
    <property type="entry name" value="Immunoglobulins"/>
    <property type="match status" value="1"/>
</dbReference>
<dbReference type="Gene3D" id="3.30.565.10">
    <property type="entry name" value="Histidine kinase-like ATPase, C-terminal domain"/>
    <property type="match status" value="1"/>
</dbReference>
<dbReference type="SMART" id="SM00448">
    <property type="entry name" value="REC"/>
    <property type="match status" value="1"/>
</dbReference>
<dbReference type="Pfam" id="PF00072">
    <property type="entry name" value="Response_reg"/>
    <property type="match status" value="1"/>
</dbReference>
<dbReference type="PANTHER" id="PTHR43547:SF2">
    <property type="entry name" value="HYBRID SIGNAL TRANSDUCTION HISTIDINE KINASE C"/>
    <property type="match status" value="1"/>
</dbReference>
<dbReference type="CDD" id="cd07302">
    <property type="entry name" value="CHD"/>
    <property type="match status" value="1"/>
</dbReference>
<evidence type="ECO:0000256" key="2">
    <source>
        <dbReference type="ARBA" id="ARBA00012438"/>
    </source>
</evidence>
<dbReference type="SUPFAM" id="SSF63829">
    <property type="entry name" value="Calcium-dependent phosphotriesterase"/>
    <property type="match status" value="3"/>
</dbReference>
<reference evidence="9 10" key="1">
    <citation type="journal article" date="2011" name="Stand. Genomic Sci.">
        <title>Complete genome sequence of Haliscomenobacter hydrossis type strain (O).</title>
        <authorList>
            <consortium name="US DOE Joint Genome Institute (JGI-PGF)"/>
            <person name="Daligault H."/>
            <person name="Lapidus A."/>
            <person name="Zeytun A."/>
            <person name="Nolan M."/>
            <person name="Lucas S."/>
            <person name="Del Rio T.G."/>
            <person name="Tice H."/>
            <person name="Cheng J.F."/>
            <person name="Tapia R."/>
            <person name="Han C."/>
            <person name="Goodwin L."/>
            <person name="Pitluck S."/>
            <person name="Liolios K."/>
            <person name="Pagani I."/>
            <person name="Ivanova N."/>
            <person name="Huntemann M."/>
            <person name="Mavromatis K."/>
            <person name="Mikhailova N."/>
            <person name="Pati A."/>
            <person name="Chen A."/>
            <person name="Palaniappan K."/>
            <person name="Land M."/>
            <person name="Hauser L."/>
            <person name="Brambilla E.M."/>
            <person name="Rohde M."/>
            <person name="Verbarg S."/>
            <person name="Goker M."/>
            <person name="Bristow J."/>
            <person name="Eisen J.A."/>
            <person name="Markowitz V."/>
            <person name="Hugenholtz P."/>
            <person name="Kyrpides N.C."/>
            <person name="Klenk H.P."/>
            <person name="Woyke T."/>
        </authorList>
    </citation>
    <scope>NUCLEOTIDE SEQUENCE [LARGE SCALE GENOMIC DNA]</scope>
    <source>
        <strain evidence="10">ATCC 27775 / DSM 1100 / LMG 10767 / O</strain>
    </source>
</reference>
<dbReference type="Pfam" id="PF07494">
    <property type="entry name" value="Reg_prop"/>
    <property type="match status" value="12"/>
</dbReference>
<dbReference type="InterPro" id="IPR001789">
    <property type="entry name" value="Sig_transdc_resp-reg_receiver"/>
</dbReference>
<dbReference type="EMBL" id="CP002691">
    <property type="protein sequence ID" value="AEE49936.1"/>
    <property type="molecule type" value="Genomic_DNA"/>
</dbReference>
<dbReference type="Gene3D" id="1.10.287.130">
    <property type="match status" value="1"/>
</dbReference>
<feature type="modified residue" description="4-aspartylphosphate" evidence="4">
    <location>
        <position position="1249"/>
    </location>
</feature>
<evidence type="ECO:0000259" key="8">
    <source>
        <dbReference type="PROSITE" id="PS50125"/>
    </source>
</evidence>
<keyword evidence="3 4" id="KW-0597">Phosphoprotein</keyword>
<protein>
    <recommendedName>
        <fullName evidence="2">histidine kinase</fullName>
        <ecNumber evidence="2">2.7.13.3</ecNumber>
    </recommendedName>
</protein>
<dbReference type="Proteomes" id="UP000008461">
    <property type="component" value="Chromosome"/>
</dbReference>
<sequence length="1609" mass="179152">MQDDDQKANLHTIKWVKANPHVVPGDSVASPVKRKVNSTTNAVIKAGAPQVIPSNLNILPVVHPSPIPVNEATLIKVQAGKNGFTKPSSFLAKGQRVPVGIPEIVLAKDRVGKDQNPYNFSAFGKLQGLKHNVISCIAQDAKGNLWIGSLGGGVCRYDGKYFTHYTEKEGLNSNNVTCILVDKQGNLWFGTDGAGVAKYDGKYFIHFTEEDGLPSNNVSAICEDQQRNIWLGSVDQGVTRFQGNKFTHYTKKQGLSSDRILSIFADSKNNVWFGTDDGGVSKFDGTSFIHFTPKEGLMHSDVSAISEDKEGNIWLGTELGASRYDGKSFYNYSDKTGFNRVPVSSIMVDHYGDIWFGTLGKGATKYDGQTFKHFAEDSGINYSGVLCIFEDKAGNIWLGTDGGGISKYNGNIFTHLTQKEGLSSNEVFSTIEDNRGTLWFGTQGGGALKIDGRHFYLYNEAIGLSNNFIYSIINDQQGNLWFGTNGSGTSRYDGQYFTNFSQKEGLSSNHVLCMLEDKRGNIWFGTREGGATKYDGQYFTHFSEKEGLSSNTIFSLLEDNRGNIWFGTQGGGVSKYDGKNFTHYREENGLSHNDVTSILQDTKGNLWFGTLAGGLNRFDGQYFTHFTEKEGLSNNAVLSLLQDKKGNLWVGTRFGLSKMASTTLASISAKSAIELTPSSVLFKNYSYEDGFLGIGCWRNSLFEAKNGDIYIGANDRLTIYHPGGESLQATKPNISLMGISFHNENIPWPALLQKQDSSFVLGNGVKVGDFRFSGLSDWNRLPQNLSLKHNNNNLSFTFVASTQQQPEKVKYQYKLEGFDATWSSLNIKNEASYGNLPIGDYTFRAKALSSMGTWSDELVYSFSIRPPWWKTWWMYTLYAALIMGILYWFRRQEQQRQAQQLLLERQKTEQEQKVNEQLRRVDALKDQFLANTSHELRTPLQGIIGLSESLIERVQERDQQEDLSMIISSSRRLNSLVNDILDFSKLKNQEIELATKPVNLYALTDVVLRNLAPLVQGKKFSIINAVPNDLPAAWADENRLQQILYNLVGNAIKFTETGQIVVNALREKTSDVLTISVKDTGIGIPADKQEVIFKEFEQGDGSIARSFAGTGLGLSVSKRLVELHGGKMWLESVVGSGSTFFFTLPLASTEASAGVSETTNQMPAPLSSVKSWAMETNGNPNKTELELKNNALSDSEKVHILIVDDEVVNQQVLKNFLNKAIYRITQVLSGEEALQVLDDDDTIDLVLLDVMMPRMSGYEVCQKIREKHLPSELPVLMITAKNQVSDLVTGLNTGANDYIAKPFSKDEFLARLNMHLSLHKINAASNRFVPNEFIRSLGHESITDVRLGDHVEQVVTVLFADIRDYTGLAESMTPAENFKFVSAYNQRMGPLVQKHRGFVNQYLGDGIMAIFTSSPEDALRAAVAIQKELSSYNEQRREKGRQTIEVGIGLHTGSLIMGIIGDQKRMDAATVSDTVNTASRMEGLTKFYGTRILLSEFSLKLIENKADFNFRYLGKVQVKGKKAFTDIYECFDGDADVAFSNKKQTLTVFEQGLYAYFNKDFDDTMSSLTQVLSINPHDAPAQWFLEKAQRYAQSGTPENWEGVEFMKEK</sequence>
<dbReference type="Gene3D" id="3.30.70.1230">
    <property type="entry name" value="Nucleotide cyclase"/>
    <property type="match status" value="1"/>
</dbReference>
<feature type="coiled-coil region" evidence="5">
    <location>
        <begin position="889"/>
        <end position="927"/>
    </location>
</feature>
<dbReference type="InterPro" id="IPR001054">
    <property type="entry name" value="A/G_cyclase"/>
</dbReference>
<evidence type="ECO:0000313" key="9">
    <source>
        <dbReference type="EMBL" id="AEE49936.1"/>
    </source>
</evidence>
<dbReference type="GO" id="GO:0000155">
    <property type="term" value="F:phosphorelay sensor kinase activity"/>
    <property type="evidence" value="ECO:0007669"/>
    <property type="project" value="InterPro"/>
</dbReference>
<accession>F4KPI2</accession>
<dbReference type="GO" id="GO:0009190">
    <property type="term" value="P:cyclic nucleotide biosynthetic process"/>
    <property type="evidence" value="ECO:0007669"/>
    <property type="project" value="InterPro"/>
</dbReference>
<evidence type="ECO:0000256" key="1">
    <source>
        <dbReference type="ARBA" id="ARBA00000085"/>
    </source>
</evidence>
<dbReference type="InterPro" id="IPR005467">
    <property type="entry name" value="His_kinase_dom"/>
</dbReference>
<evidence type="ECO:0000313" key="10">
    <source>
        <dbReference type="Proteomes" id="UP000008461"/>
    </source>
</evidence>
<comment type="catalytic activity">
    <reaction evidence="1">
        <text>ATP + protein L-histidine = ADP + protein N-phospho-L-histidine.</text>
        <dbReference type="EC" id="2.7.13.3"/>
    </reaction>
</comment>
<dbReference type="CDD" id="cd17574">
    <property type="entry name" value="REC_OmpR"/>
    <property type="match status" value="1"/>
</dbReference>
<gene>
    <name evidence="9" type="ordered locus">Halhy_2051</name>
</gene>
<dbReference type="SUPFAM" id="SSF55073">
    <property type="entry name" value="Nucleotide cyclase"/>
    <property type="match status" value="1"/>
</dbReference>
<keyword evidence="5" id="KW-0175">Coiled coil</keyword>
<dbReference type="eggNOG" id="COG2114">
    <property type="taxonomic scope" value="Bacteria"/>
</dbReference>
<dbReference type="Pfam" id="PF00211">
    <property type="entry name" value="Guanylate_cyc"/>
    <property type="match status" value="1"/>
</dbReference>
<dbReference type="PROSITE" id="PS50109">
    <property type="entry name" value="HIS_KIN"/>
    <property type="match status" value="1"/>
</dbReference>
<dbReference type="SMART" id="SM00044">
    <property type="entry name" value="CYCc"/>
    <property type="match status" value="1"/>
</dbReference>
<evidence type="ECO:0000259" key="6">
    <source>
        <dbReference type="PROSITE" id="PS50109"/>
    </source>
</evidence>
<evidence type="ECO:0000259" key="7">
    <source>
        <dbReference type="PROSITE" id="PS50110"/>
    </source>
</evidence>
<dbReference type="SMART" id="SM00388">
    <property type="entry name" value="HisKA"/>
    <property type="match status" value="1"/>
</dbReference>
<dbReference type="eggNOG" id="COG3292">
    <property type="taxonomic scope" value="Bacteria"/>
</dbReference>
<dbReference type="InterPro" id="IPR004358">
    <property type="entry name" value="Sig_transdc_His_kin-like_C"/>
</dbReference>
<feature type="domain" description="Guanylate cyclase" evidence="8">
    <location>
        <begin position="1356"/>
        <end position="1482"/>
    </location>
</feature>
<evidence type="ECO:0000256" key="3">
    <source>
        <dbReference type="ARBA" id="ARBA00022553"/>
    </source>
</evidence>
<dbReference type="SUPFAM" id="SSF47384">
    <property type="entry name" value="Homodimeric domain of signal transducing histidine kinase"/>
    <property type="match status" value="1"/>
</dbReference>
<dbReference type="SMART" id="SM00387">
    <property type="entry name" value="HATPase_c"/>
    <property type="match status" value="1"/>
</dbReference>
<dbReference type="FunFam" id="3.30.565.10:FF:000010">
    <property type="entry name" value="Sensor histidine kinase RcsC"/>
    <property type="match status" value="1"/>
</dbReference>
<dbReference type="InterPro" id="IPR003594">
    <property type="entry name" value="HATPase_dom"/>
</dbReference>
<dbReference type="CDD" id="cd16922">
    <property type="entry name" value="HATPase_EvgS-ArcB-TorS-like"/>
    <property type="match status" value="1"/>
</dbReference>